<gene>
    <name evidence="1" type="ORF">NUTIK01_24640</name>
</gene>
<sequence>MARARKAERDPALVEALLGGLAEGITLRKLCRRHGVSPALVHRWRLEDKDFARTFALAREAGFEAIAEEALEIADDDAQDFLEKEKADGSTTLAKNPDNVARARLRVETRLKLLSKWAPGKYGEGAAAGPAPDWSERLAAARARVLKGR</sequence>
<dbReference type="Proteomes" id="UP001187221">
    <property type="component" value="Unassembled WGS sequence"/>
</dbReference>
<dbReference type="RefSeq" id="WP_317975348.1">
    <property type="nucleotide sequence ID" value="NZ_BTFW01000001.1"/>
</dbReference>
<organism evidence="1 2">
    <name type="scientific">Novosphingobium pituita</name>
    <dbReference type="NCBI Taxonomy" id="3056842"/>
    <lineage>
        <taxon>Bacteria</taxon>
        <taxon>Pseudomonadati</taxon>
        <taxon>Pseudomonadota</taxon>
        <taxon>Alphaproteobacteria</taxon>
        <taxon>Sphingomonadales</taxon>
        <taxon>Sphingomonadaceae</taxon>
        <taxon>Novosphingobium</taxon>
    </lineage>
</organism>
<evidence type="ECO:0000313" key="1">
    <source>
        <dbReference type="EMBL" id="GMM61687.1"/>
    </source>
</evidence>
<dbReference type="InterPro" id="IPR048683">
    <property type="entry name" value="Sf6_terminase"/>
</dbReference>
<proteinExistence type="predicted"/>
<dbReference type="Pfam" id="PF20901">
    <property type="entry name" value="Sf6_terminase"/>
    <property type="match status" value="1"/>
</dbReference>
<name>A0ABQ6P9V4_9SPHN</name>
<comment type="caution">
    <text evidence="1">The sequence shown here is derived from an EMBL/GenBank/DDBJ whole genome shotgun (WGS) entry which is preliminary data.</text>
</comment>
<evidence type="ECO:0000313" key="2">
    <source>
        <dbReference type="Proteomes" id="UP001187221"/>
    </source>
</evidence>
<accession>A0ABQ6P9V4</accession>
<protein>
    <submittedName>
        <fullName evidence="1">Terminase</fullName>
    </submittedName>
</protein>
<dbReference type="EMBL" id="BTFW01000001">
    <property type="protein sequence ID" value="GMM61687.1"/>
    <property type="molecule type" value="Genomic_DNA"/>
</dbReference>
<keyword evidence="2" id="KW-1185">Reference proteome</keyword>
<reference evidence="1 2" key="1">
    <citation type="submission" date="2023-06" db="EMBL/GenBank/DDBJ databases">
        <title>Draft genome sequence of Novosphingobium sp. strain IK01.</title>
        <authorList>
            <person name="Hatamoto M."/>
            <person name="Ikarashi T."/>
            <person name="Yamaguchi T."/>
        </authorList>
    </citation>
    <scope>NUCLEOTIDE SEQUENCE [LARGE SCALE GENOMIC DNA]</scope>
    <source>
        <strain evidence="1 2">IK01</strain>
    </source>
</reference>
<dbReference type="Gene3D" id="1.10.10.60">
    <property type="entry name" value="Homeodomain-like"/>
    <property type="match status" value="1"/>
</dbReference>